<proteinExistence type="predicted"/>
<accession>A0AAQ3Q3R7</accession>
<evidence type="ECO:0000256" key="3">
    <source>
        <dbReference type="ARBA" id="ARBA00023284"/>
    </source>
</evidence>
<dbReference type="Gene3D" id="3.40.30.10">
    <property type="entry name" value="Glutaredoxin"/>
    <property type="match status" value="1"/>
</dbReference>
<dbReference type="Proteomes" id="UP001327560">
    <property type="component" value="Chromosome 2"/>
</dbReference>
<dbReference type="AlphaFoldDB" id="A0AAQ3Q3R7"/>
<evidence type="ECO:0000256" key="2">
    <source>
        <dbReference type="ARBA" id="ARBA00023157"/>
    </source>
</evidence>
<dbReference type="CDD" id="cd02947">
    <property type="entry name" value="TRX_family"/>
    <property type="match status" value="1"/>
</dbReference>
<keyword evidence="1" id="KW-0249">Electron transport</keyword>
<keyword evidence="6" id="KW-1185">Reference proteome</keyword>
<dbReference type="PANTHER" id="PTHR46115">
    <property type="entry name" value="THIOREDOXIN-LIKE PROTEIN 1"/>
    <property type="match status" value="1"/>
</dbReference>
<sequence length="134" mass="15039">MLSSKMGNCMETDKNTADFGDHKIAYGENVHKIVSEKQWNEKMSEAKGKKVIVNFSASWCGPCISISPFYAELSAKYPSIIFLAVDVDELADLSLAWDVQATPTFFFIQDGQKLDKHVGSDRADFEQIMMKFAN</sequence>
<dbReference type="PROSITE" id="PS51352">
    <property type="entry name" value="THIOREDOXIN_2"/>
    <property type="match status" value="1"/>
</dbReference>
<feature type="domain" description="Thioredoxin" evidence="4">
    <location>
        <begin position="10"/>
        <end position="134"/>
    </location>
</feature>
<organism evidence="5 6">
    <name type="scientific">Canna indica</name>
    <name type="common">Indian-shot</name>
    <dbReference type="NCBI Taxonomy" id="4628"/>
    <lineage>
        <taxon>Eukaryota</taxon>
        <taxon>Viridiplantae</taxon>
        <taxon>Streptophyta</taxon>
        <taxon>Embryophyta</taxon>
        <taxon>Tracheophyta</taxon>
        <taxon>Spermatophyta</taxon>
        <taxon>Magnoliopsida</taxon>
        <taxon>Liliopsida</taxon>
        <taxon>Zingiberales</taxon>
        <taxon>Cannaceae</taxon>
        <taxon>Canna</taxon>
    </lineage>
</organism>
<protein>
    <submittedName>
        <fullName evidence="5">Thioredoxin H4-1-like isoform X2</fullName>
    </submittedName>
</protein>
<dbReference type="EMBL" id="CP136891">
    <property type="protein sequence ID" value="WOK96728.1"/>
    <property type="molecule type" value="Genomic_DNA"/>
</dbReference>
<keyword evidence="2" id="KW-1015">Disulfide bond</keyword>
<gene>
    <name evidence="5" type="ORF">Cni_G05435</name>
</gene>
<dbReference type="Pfam" id="PF00085">
    <property type="entry name" value="Thioredoxin"/>
    <property type="match status" value="1"/>
</dbReference>
<dbReference type="SUPFAM" id="SSF52833">
    <property type="entry name" value="Thioredoxin-like"/>
    <property type="match status" value="1"/>
</dbReference>
<name>A0AAQ3Q3R7_9LILI</name>
<evidence type="ECO:0000256" key="1">
    <source>
        <dbReference type="ARBA" id="ARBA00022982"/>
    </source>
</evidence>
<dbReference type="FunFam" id="3.40.30.10:FF:000245">
    <property type="entry name" value="Thioredoxin"/>
    <property type="match status" value="1"/>
</dbReference>
<evidence type="ECO:0000259" key="4">
    <source>
        <dbReference type="PROSITE" id="PS51352"/>
    </source>
</evidence>
<evidence type="ECO:0000313" key="6">
    <source>
        <dbReference type="Proteomes" id="UP001327560"/>
    </source>
</evidence>
<keyword evidence="1" id="KW-0813">Transport</keyword>
<reference evidence="5 6" key="1">
    <citation type="submission" date="2023-10" db="EMBL/GenBank/DDBJ databases">
        <title>Chromosome-scale genome assembly provides insights into flower coloration mechanisms of Canna indica.</title>
        <authorList>
            <person name="Li C."/>
        </authorList>
    </citation>
    <scope>NUCLEOTIDE SEQUENCE [LARGE SCALE GENOMIC DNA]</scope>
    <source>
        <tissue evidence="5">Flower</tissue>
    </source>
</reference>
<dbReference type="InterPro" id="IPR036249">
    <property type="entry name" value="Thioredoxin-like_sf"/>
</dbReference>
<evidence type="ECO:0000313" key="5">
    <source>
        <dbReference type="EMBL" id="WOK96728.1"/>
    </source>
</evidence>
<keyword evidence="3" id="KW-0676">Redox-active center</keyword>
<dbReference type="InterPro" id="IPR013766">
    <property type="entry name" value="Thioredoxin_domain"/>
</dbReference>